<keyword evidence="4" id="KW-1185">Reference proteome</keyword>
<dbReference type="EMBL" id="JAWDJX010000008">
    <property type="protein sequence ID" value="KAK3055612.1"/>
    <property type="molecule type" value="Genomic_DNA"/>
</dbReference>
<dbReference type="SUPFAM" id="SSF52743">
    <property type="entry name" value="Subtilisin-like"/>
    <property type="match status" value="1"/>
</dbReference>
<accession>A0AAJ0GDA7</accession>
<name>A0AAJ0GDA7_9PEZI</name>
<evidence type="ECO:0000259" key="2">
    <source>
        <dbReference type="PROSITE" id="PS51695"/>
    </source>
</evidence>
<keyword evidence="1" id="KW-0479">Metal-binding</keyword>
<feature type="binding site" evidence="1">
    <location>
        <position position="245"/>
    </location>
    <ligand>
        <name>Ca(2+)</name>
        <dbReference type="ChEBI" id="CHEBI:29108"/>
    </ligand>
</feature>
<feature type="binding site" evidence="1">
    <location>
        <position position="227"/>
    </location>
    <ligand>
        <name>Ca(2+)</name>
        <dbReference type="ChEBI" id="CHEBI:29108"/>
    </ligand>
</feature>
<dbReference type="Gene3D" id="3.40.50.200">
    <property type="entry name" value="Peptidase S8/S53 domain"/>
    <property type="match status" value="1"/>
</dbReference>
<dbReference type="PANTHER" id="PTHR14218">
    <property type="entry name" value="PROTEASE S8 TRIPEPTIDYL PEPTIDASE I CLN2"/>
    <property type="match status" value="1"/>
</dbReference>
<dbReference type="PROSITE" id="PS51695">
    <property type="entry name" value="SEDOLISIN"/>
    <property type="match status" value="1"/>
</dbReference>
<dbReference type="GO" id="GO:0046872">
    <property type="term" value="F:metal ion binding"/>
    <property type="evidence" value="ECO:0007669"/>
    <property type="project" value="UniProtKB-UniRule"/>
</dbReference>
<organism evidence="3 4">
    <name type="scientific">Extremus antarcticus</name>
    <dbReference type="NCBI Taxonomy" id="702011"/>
    <lineage>
        <taxon>Eukaryota</taxon>
        <taxon>Fungi</taxon>
        <taxon>Dikarya</taxon>
        <taxon>Ascomycota</taxon>
        <taxon>Pezizomycotina</taxon>
        <taxon>Dothideomycetes</taxon>
        <taxon>Dothideomycetidae</taxon>
        <taxon>Mycosphaerellales</taxon>
        <taxon>Extremaceae</taxon>
        <taxon>Extremus</taxon>
    </lineage>
</organism>
<comment type="caution">
    <text evidence="1">Lacks conserved residue(s) required for the propagation of feature annotation.</text>
</comment>
<evidence type="ECO:0000313" key="3">
    <source>
        <dbReference type="EMBL" id="KAK3055612.1"/>
    </source>
</evidence>
<protein>
    <recommendedName>
        <fullName evidence="2">Peptidase S53 domain-containing protein</fullName>
    </recommendedName>
</protein>
<gene>
    <name evidence="3" type="ORF">LTR09_003533</name>
</gene>
<dbReference type="PANTHER" id="PTHR14218:SF19">
    <property type="entry name" value="SERINE PROTEASE AORO, PUTATIVE (AFU_ORTHOLOGUE AFUA_6G10250)-RELATED"/>
    <property type="match status" value="1"/>
</dbReference>
<dbReference type="CDD" id="cd04056">
    <property type="entry name" value="Peptidases_S53"/>
    <property type="match status" value="1"/>
</dbReference>
<feature type="binding site" evidence="1">
    <location>
        <position position="226"/>
    </location>
    <ligand>
        <name>Ca(2+)</name>
        <dbReference type="ChEBI" id="CHEBI:29108"/>
    </ligand>
</feature>
<feature type="binding site" evidence="1">
    <location>
        <position position="247"/>
    </location>
    <ligand>
        <name>Ca(2+)</name>
        <dbReference type="ChEBI" id="CHEBI:29108"/>
    </ligand>
</feature>
<feature type="domain" description="Peptidase S53" evidence="2">
    <location>
        <begin position="1"/>
        <end position="267"/>
    </location>
</feature>
<dbReference type="Proteomes" id="UP001271007">
    <property type="component" value="Unassembled WGS sequence"/>
</dbReference>
<dbReference type="AlphaFoldDB" id="A0AAJ0GDA7"/>
<comment type="caution">
    <text evidence="3">The sequence shown here is derived from an EMBL/GenBank/DDBJ whole genome shotgun (WGS) entry which is preliminary data.</text>
</comment>
<dbReference type="GO" id="GO:0004252">
    <property type="term" value="F:serine-type endopeptidase activity"/>
    <property type="evidence" value="ECO:0007669"/>
    <property type="project" value="InterPro"/>
</dbReference>
<comment type="cofactor">
    <cofactor evidence="1">
        <name>Ca(2+)</name>
        <dbReference type="ChEBI" id="CHEBI:29108"/>
    </cofactor>
    <text evidence="1">Binds 1 Ca(2+) ion per subunit.</text>
</comment>
<dbReference type="GO" id="GO:0008240">
    <property type="term" value="F:tripeptidyl-peptidase activity"/>
    <property type="evidence" value="ECO:0007669"/>
    <property type="project" value="TreeGrafter"/>
</dbReference>
<dbReference type="InterPro" id="IPR036852">
    <property type="entry name" value="Peptidase_S8/S53_dom_sf"/>
</dbReference>
<keyword evidence="1" id="KW-0106">Calcium</keyword>
<dbReference type="InterPro" id="IPR050819">
    <property type="entry name" value="Tripeptidyl-peptidase_I"/>
</dbReference>
<reference evidence="3" key="1">
    <citation type="submission" date="2023-04" db="EMBL/GenBank/DDBJ databases">
        <title>Black Yeasts Isolated from many extreme environments.</title>
        <authorList>
            <person name="Coleine C."/>
            <person name="Stajich J.E."/>
            <person name="Selbmann L."/>
        </authorList>
    </citation>
    <scope>NUCLEOTIDE SEQUENCE</scope>
    <source>
        <strain evidence="3">CCFEE 5312</strain>
    </source>
</reference>
<evidence type="ECO:0000256" key="1">
    <source>
        <dbReference type="PROSITE-ProRule" id="PRU01032"/>
    </source>
</evidence>
<evidence type="ECO:0000313" key="4">
    <source>
        <dbReference type="Proteomes" id="UP001271007"/>
    </source>
</evidence>
<dbReference type="GO" id="GO:0006508">
    <property type="term" value="P:proteolysis"/>
    <property type="evidence" value="ECO:0007669"/>
    <property type="project" value="InterPro"/>
</dbReference>
<sequence>MASGDSGVASQPQGYSGNNISSNGCIVAGNYNATFGHGNGPTRNGTVFSPTYPQNCPYILSVGGTQLRANATVENPESALQAGRTIRDLQSDYPLFQFSSGGGLSNYFQRPAYQTCAVDEYFLRNDPGYAYYTFNGLDFSQDSSNIGTSGGLYNRAGRAFPDVSANGGNLGAYLSGNLSRALETSFSAPIWASILTLINEKRSQAGKGPVGFVNPVLYAHPEVMNDVTEGNAPGCGTEGFYAAKGWDPVTGLGTPNYPKLLELFMSLP</sequence>
<proteinExistence type="predicted"/>
<dbReference type="InterPro" id="IPR030400">
    <property type="entry name" value="Sedolisin_dom"/>
</dbReference>